<sequence length="53" mass="6179">MLKMLVSMKLRLVSRYWSRFLLLLQQLLYNVVSSSMNMRKSGVLLTEMPSTPS</sequence>
<evidence type="ECO:0000313" key="3">
    <source>
        <dbReference type="WBParaSite" id="SBAD_0000025301-mRNA-1"/>
    </source>
</evidence>
<dbReference type="AlphaFoldDB" id="A0A183I9E5"/>
<dbReference type="EMBL" id="UZAM01000445">
    <property type="protein sequence ID" value="VDO81201.1"/>
    <property type="molecule type" value="Genomic_DNA"/>
</dbReference>
<keyword evidence="2" id="KW-1185">Reference proteome</keyword>
<protein>
    <submittedName>
        <fullName evidence="3">Secreted protein</fullName>
    </submittedName>
</protein>
<evidence type="ECO:0000313" key="1">
    <source>
        <dbReference type="EMBL" id="VDO81201.1"/>
    </source>
</evidence>
<dbReference type="Proteomes" id="UP000270296">
    <property type="component" value="Unassembled WGS sequence"/>
</dbReference>
<accession>A0A183I9E5</accession>
<organism evidence="3">
    <name type="scientific">Soboliphyme baturini</name>
    <dbReference type="NCBI Taxonomy" id="241478"/>
    <lineage>
        <taxon>Eukaryota</taxon>
        <taxon>Metazoa</taxon>
        <taxon>Ecdysozoa</taxon>
        <taxon>Nematoda</taxon>
        <taxon>Enoplea</taxon>
        <taxon>Dorylaimia</taxon>
        <taxon>Dioctophymatida</taxon>
        <taxon>Dioctophymatoidea</taxon>
        <taxon>Soboliphymatidae</taxon>
        <taxon>Soboliphyme</taxon>
    </lineage>
</organism>
<dbReference type="WBParaSite" id="SBAD_0000025301-mRNA-1">
    <property type="protein sequence ID" value="SBAD_0000025301-mRNA-1"/>
    <property type="gene ID" value="SBAD_0000025301"/>
</dbReference>
<reference evidence="1 2" key="2">
    <citation type="submission" date="2018-11" db="EMBL/GenBank/DDBJ databases">
        <authorList>
            <consortium name="Pathogen Informatics"/>
        </authorList>
    </citation>
    <scope>NUCLEOTIDE SEQUENCE [LARGE SCALE GENOMIC DNA]</scope>
</reference>
<name>A0A183I9E5_9BILA</name>
<evidence type="ECO:0000313" key="2">
    <source>
        <dbReference type="Proteomes" id="UP000270296"/>
    </source>
</evidence>
<gene>
    <name evidence="1" type="ORF">SBAD_LOCUS239</name>
</gene>
<proteinExistence type="predicted"/>
<reference evidence="3" key="1">
    <citation type="submission" date="2016-06" db="UniProtKB">
        <authorList>
            <consortium name="WormBaseParasite"/>
        </authorList>
    </citation>
    <scope>IDENTIFICATION</scope>
</reference>